<keyword evidence="6" id="KW-0175">Coiled coil</keyword>
<keyword evidence="1" id="KW-0677">Repeat</keyword>
<dbReference type="PROSITE" id="PS50893">
    <property type="entry name" value="ABC_TRANSPORTER_2"/>
    <property type="match status" value="2"/>
</dbReference>
<dbReference type="InterPro" id="IPR003439">
    <property type="entry name" value="ABC_transporter-like_ATP-bd"/>
</dbReference>
<feature type="compositionally biased region" description="Basic residues" evidence="7">
    <location>
        <begin position="434"/>
        <end position="450"/>
    </location>
</feature>
<gene>
    <name evidence="10" type="ORF">CYMTET_3032</name>
</gene>
<evidence type="ECO:0000256" key="5">
    <source>
        <dbReference type="PROSITE-ProRule" id="PRU00723"/>
    </source>
</evidence>
<feature type="coiled-coil region" evidence="6">
    <location>
        <begin position="227"/>
        <end position="254"/>
    </location>
</feature>
<keyword evidence="11" id="KW-1185">Reference proteome</keyword>
<dbReference type="FunFam" id="3.40.50.300:FF:000104">
    <property type="entry name" value="ATP-binding cassette sub-family F member 3"/>
    <property type="match status" value="1"/>
</dbReference>
<feature type="domain" description="C3H1-type" evidence="8">
    <location>
        <begin position="180"/>
        <end position="217"/>
    </location>
</feature>
<feature type="zinc finger region" description="C3H1-type" evidence="5">
    <location>
        <begin position="108"/>
        <end position="134"/>
    </location>
</feature>
<feature type="compositionally biased region" description="Basic and acidic residues" evidence="7">
    <location>
        <begin position="56"/>
        <end position="74"/>
    </location>
</feature>
<evidence type="ECO:0000256" key="6">
    <source>
        <dbReference type="SAM" id="Coils"/>
    </source>
</evidence>
<dbReference type="FunFam" id="3.40.50.300:FF:000011">
    <property type="entry name" value="Putative ABC transporter ATP-binding component"/>
    <property type="match status" value="1"/>
</dbReference>
<dbReference type="InterPro" id="IPR032781">
    <property type="entry name" value="ABC_tran_Xtn"/>
</dbReference>
<dbReference type="SMART" id="SM00356">
    <property type="entry name" value="ZnF_C3H1"/>
    <property type="match status" value="2"/>
</dbReference>
<reference evidence="10 11" key="1">
    <citation type="journal article" date="2015" name="Genome Biol. Evol.">
        <title>Comparative Genomics of a Bacterivorous Green Alga Reveals Evolutionary Causalities and Consequences of Phago-Mixotrophic Mode of Nutrition.</title>
        <authorList>
            <person name="Burns J.A."/>
            <person name="Paasch A."/>
            <person name="Narechania A."/>
            <person name="Kim E."/>
        </authorList>
    </citation>
    <scope>NUCLEOTIDE SEQUENCE [LARGE SCALE GENOMIC DNA]</scope>
    <source>
        <strain evidence="10 11">PLY_AMNH</strain>
    </source>
</reference>
<dbReference type="PANTHER" id="PTHR19211:SF15">
    <property type="entry name" value="ATP-BINDING CASSETTE SUB-FAMILY F MEMBER 2"/>
    <property type="match status" value="1"/>
</dbReference>
<keyword evidence="5" id="KW-0862">Zinc</keyword>
<name>A0AAE0H454_9CHLO</name>
<dbReference type="GO" id="GO:0005524">
    <property type="term" value="F:ATP binding"/>
    <property type="evidence" value="ECO:0007669"/>
    <property type="project" value="UniProtKB-KW"/>
</dbReference>
<keyword evidence="3" id="KW-0067">ATP-binding</keyword>
<evidence type="ECO:0000259" key="8">
    <source>
        <dbReference type="PROSITE" id="PS50103"/>
    </source>
</evidence>
<dbReference type="PROSITE" id="PS00211">
    <property type="entry name" value="ABC_TRANSPORTER_1"/>
    <property type="match status" value="1"/>
</dbReference>
<evidence type="ECO:0000256" key="7">
    <source>
        <dbReference type="SAM" id="MobiDB-lite"/>
    </source>
</evidence>
<feature type="compositionally biased region" description="Basic and acidic residues" evidence="7">
    <location>
        <begin position="421"/>
        <end position="433"/>
    </location>
</feature>
<keyword evidence="5" id="KW-0479">Metal-binding</keyword>
<keyword evidence="2" id="KW-0547">Nucleotide-binding</keyword>
<evidence type="ECO:0000256" key="2">
    <source>
        <dbReference type="ARBA" id="ARBA00022741"/>
    </source>
</evidence>
<protein>
    <submittedName>
        <fullName evidence="10">Uncharacterized protein</fullName>
    </submittedName>
</protein>
<dbReference type="GO" id="GO:0016887">
    <property type="term" value="F:ATP hydrolysis activity"/>
    <property type="evidence" value="ECO:0007669"/>
    <property type="project" value="InterPro"/>
</dbReference>
<feature type="zinc finger region" description="C3H1-type" evidence="5">
    <location>
        <begin position="180"/>
        <end position="217"/>
    </location>
</feature>
<feature type="region of interest" description="Disordered" evidence="7">
    <location>
        <begin position="1"/>
        <end position="79"/>
    </location>
</feature>
<dbReference type="PROSITE" id="PS50103">
    <property type="entry name" value="ZF_C3H1"/>
    <property type="match status" value="2"/>
</dbReference>
<comment type="caution">
    <text evidence="10">The sequence shown here is derived from an EMBL/GenBank/DDBJ whole genome shotgun (WGS) entry which is preliminary data.</text>
</comment>
<accession>A0AAE0H454</accession>
<dbReference type="Gene3D" id="4.10.1000.10">
    <property type="entry name" value="Zinc finger, CCCH-type"/>
    <property type="match status" value="1"/>
</dbReference>
<comment type="similarity">
    <text evidence="4">Belongs to the ABC transporter superfamily. ABCF family. EF3 (TC 3.A.1.121) subfamily.</text>
</comment>
<evidence type="ECO:0000256" key="1">
    <source>
        <dbReference type="ARBA" id="ARBA00022737"/>
    </source>
</evidence>
<feature type="region of interest" description="Disordered" evidence="7">
    <location>
        <begin position="350"/>
        <end position="473"/>
    </location>
</feature>
<dbReference type="SUPFAM" id="SSF52540">
    <property type="entry name" value="P-loop containing nucleoside triphosphate hydrolases"/>
    <property type="match status" value="2"/>
</dbReference>
<evidence type="ECO:0000313" key="10">
    <source>
        <dbReference type="EMBL" id="KAK3289544.1"/>
    </source>
</evidence>
<feature type="domain" description="ABC transporter" evidence="9">
    <location>
        <begin position="498"/>
        <end position="739"/>
    </location>
</feature>
<feature type="domain" description="C3H1-type" evidence="8">
    <location>
        <begin position="108"/>
        <end position="134"/>
    </location>
</feature>
<evidence type="ECO:0000259" key="9">
    <source>
        <dbReference type="PROSITE" id="PS50893"/>
    </source>
</evidence>
<dbReference type="SMART" id="SM00382">
    <property type="entry name" value="AAA"/>
    <property type="match status" value="2"/>
</dbReference>
<evidence type="ECO:0000313" key="11">
    <source>
        <dbReference type="Proteomes" id="UP001190700"/>
    </source>
</evidence>
<dbReference type="Pfam" id="PF00005">
    <property type="entry name" value="ABC_tran"/>
    <property type="match status" value="2"/>
</dbReference>
<dbReference type="InterPro" id="IPR017871">
    <property type="entry name" value="ABC_transporter-like_CS"/>
</dbReference>
<feature type="compositionally biased region" description="Basic and acidic residues" evidence="7">
    <location>
        <begin position="9"/>
        <end position="43"/>
    </location>
</feature>
<feature type="domain" description="ABC transporter" evidence="9">
    <location>
        <begin position="809"/>
        <end position="1031"/>
    </location>
</feature>
<dbReference type="InterPro" id="IPR027417">
    <property type="entry name" value="P-loop_NTPase"/>
</dbReference>
<evidence type="ECO:0000256" key="4">
    <source>
        <dbReference type="ARBA" id="ARBA00061344"/>
    </source>
</evidence>
<organism evidence="10 11">
    <name type="scientific">Cymbomonas tetramitiformis</name>
    <dbReference type="NCBI Taxonomy" id="36881"/>
    <lineage>
        <taxon>Eukaryota</taxon>
        <taxon>Viridiplantae</taxon>
        <taxon>Chlorophyta</taxon>
        <taxon>Pyramimonadophyceae</taxon>
        <taxon>Pyramimonadales</taxon>
        <taxon>Pyramimonadaceae</taxon>
        <taxon>Cymbomonas</taxon>
    </lineage>
</organism>
<dbReference type="Pfam" id="PF12848">
    <property type="entry name" value="ABC_tran_Xtn"/>
    <property type="match status" value="1"/>
</dbReference>
<dbReference type="CDD" id="cd03221">
    <property type="entry name" value="ABCF_EF-3"/>
    <property type="match status" value="2"/>
</dbReference>
<dbReference type="GO" id="GO:0008270">
    <property type="term" value="F:zinc ion binding"/>
    <property type="evidence" value="ECO:0007669"/>
    <property type="project" value="UniProtKB-KW"/>
</dbReference>
<feature type="compositionally biased region" description="Low complexity" evidence="7">
    <location>
        <begin position="364"/>
        <end position="375"/>
    </location>
</feature>
<feature type="compositionally biased region" description="Basic and acidic residues" evidence="7">
    <location>
        <begin position="451"/>
        <end position="465"/>
    </location>
</feature>
<dbReference type="InterPro" id="IPR050611">
    <property type="entry name" value="ABCF"/>
</dbReference>
<dbReference type="Gene3D" id="3.40.50.300">
    <property type="entry name" value="P-loop containing nucleotide triphosphate hydrolases"/>
    <property type="match status" value="2"/>
</dbReference>
<dbReference type="PANTHER" id="PTHR19211">
    <property type="entry name" value="ATP-BINDING TRANSPORT PROTEIN-RELATED"/>
    <property type="match status" value="1"/>
</dbReference>
<proteinExistence type="inferred from homology"/>
<keyword evidence="5" id="KW-0863">Zinc-finger</keyword>
<sequence>MGKTPAQENRAKAKKDGLSHDDAKKQAQKETHDIKKRANEAKQKGFGASKQMQAAIDKKQKEKDKLDPTTEEGKKHLKIQRKAMQEELDFLMRQGKGIVQPPLLPGEDPATVLCVFFQKGLCAKVKCKFSHDINLGKKGAKKGIYDTDEAKAEDTMEEWDTNKLRDVVEEKHGGESNHNLSTTIVCKHFIDAVEKNVYGWFWNCPGGKECKYRHSLPTGYVLPSERKALAREALSTVKTDNDQLEEKLLAMLNRDGEPAKDPLNEEKFQAWKEKKKAKLAADLERDLAGRKKANHLTGREQCEFGMMKHDQDDDSAEDLSAAIKQLRVTEAEGEQQAAVDAARAIQEMADDAADMEAEAKAEAAEAAEAVEAEAAAQREAEDVPSTSGTSAADVAEAESAMEKLSVDTPPVEPVPEEEEAEVKTEAAKAEPEKKKKGPPKVKKHAPKKVNSKKDAKGKGKAKDDDGIVIPAGGPESKDSGVFRCVTGVLSSQPTSRDIKIDGFSMGLGGSELIKDCSIELTIGRRYGLLGQNGCGKTNFLECLALREVPIPSHMDLYHLKEEAEPSDKSAVDSVIDYIKDEMAALEALEEKILEEFGPEDDRLQLVYERLDSLDPATFEVRAIELLHGLGFSKKMMARCTKDMSGGWRMRVALARALFVQPTLLLLDEPTNHLDLEACVWLEQYLKGYNKCLIIISHSQDFLNGVCTHIIWLTHQKLNYYTGNYDTYVKTVAENEVVQTKKYQKEQDDIKHLKAFIAGCGTYSNLVKQAKSKQKILDKMEADGLTKPVVRERTFKFHFPECEKLPPPVMPFVDVSFSYSGTDADLLYKNVSFGLDCDSRLALVGPNGAGKSTLLKLMLGELTPNSGTVSRHTHLVIGRYHQHSTDVLDESMTVLEFFMHTYPNTMSFKRDVDEWRAFVGRYGLSGKMQASKIGALSEGQKSRIVFAMICMARPNMLLLDEPTNHLDIEAIDALAEAILKYNGGLVLVSHDFRLIDQVARDIWVCEKLSVTPWKGDIRLYKKTLAAAMGVTI</sequence>
<dbReference type="Proteomes" id="UP001190700">
    <property type="component" value="Unassembled WGS sequence"/>
</dbReference>
<dbReference type="InterPro" id="IPR003593">
    <property type="entry name" value="AAA+_ATPase"/>
</dbReference>
<evidence type="ECO:0000256" key="3">
    <source>
        <dbReference type="ARBA" id="ARBA00022840"/>
    </source>
</evidence>
<dbReference type="AlphaFoldDB" id="A0AAE0H454"/>
<dbReference type="EMBL" id="LGRX02000100">
    <property type="protein sequence ID" value="KAK3289544.1"/>
    <property type="molecule type" value="Genomic_DNA"/>
</dbReference>
<dbReference type="InterPro" id="IPR000571">
    <property type="entry name" value="Znf_CCCH"/>
</dbReference>